<dbReference type="InterPro" id="IPR038577">
    <property type="entry name" value="GT10-like_C_sf"/>
</dbReference>
<dbReference type="Gene3D" id="3.40.50.2000">
    <property type="entry name" value="Glycogen Phosphorylase B"/>
    <property type="match status" value="1"/>
</dbReference>
<dbReference type="Gene3D" id="3.40.50.11660">
    <property type="entry name" value="Glycosyl transferase family 10, C-terminal domain"/>
    <property type="match status" value="1"/>
</dbReference>
<dbReference type="UniPathway" id="UPA00378"/>
<keyword evidence="3 5" id="KW-0328">Glycosyltransferase</keyword>
<dbReference type="InterPro" id="IPR001503">
    <property type="entry name" value="Glyco_trans_10"/>
</dbReference>
<comment type="subcellular location">
    <subcellularLocation>
        <location evidence="5">Golgi apparatus</location>
        <location evidence="5">Golgi stack membrane</location>
        <topology evidence="5">Single-pass type II membrane protein</topology>
    </subcellularLocation>
</comment>
<feature type="chain" id="PRO_5035304291" description="Fucosyltransferase" evidence="6">
    <location>
        <begin position="16"/>
        <end position="800"/>
    </location>
</feature>
<feature type="domain" description="Fucosyltransferase C-terminal" evidence="7">
    <location>
        <begin position="631"/>
        <end position="754"/>
    </location>
</feature>
<protein>
    <recommendedName>
        <fullName evidence="5">Fucosyltransferase</fullName>
        <ecNumber evidence="5">2.4.1.-</ecNumber>
    </recommendedName>
</protein>
<evidence type="ECO:0000256" key="1">
    <source>
        <dbReference type="ARBA" id="ARBA00004922"/>
    </source>
</evidence>
<dbReference type="GO" id="GO:0046920">
    <property type="term" value="F:alpha-(1-&gt;3)-fucosyltransferase activity"/>
    <property type="evidence" value="ECO:0007669"/>
    <property type="project" value="TreeGrafter"/>
</dbReference>
<keyword evidence="4 5" id="KW-0808">Transferase</keyword>
<comment type="caution">
    <text evidence="8">The sequence shown here is derived from an EMBL/GenBank/DDBJ whole genome shotgun (WGS) entry which is preliminary data.</text>
</comment>
<keyword evidence="5" id="KW-0472">Membrane</keyword>
<dbReference type="EMBL" id="CAKKNE010000001">
    <property type="protein sequence ID" value="CAH0364265.1"/>
    <property type="molecule type" value="Genomic_DNA"/>
</dbReference>
<feature type="signal peptide" evidence="6">
    <location>
        <begin position="1"/>
        <end position="15"/>
    </location>
</feature>
<organism evidence="8 9">
    <name type="scientific">Pelagomonas calceolata</name>
    <dbReference type="NCBI Taxonomy" id="35677"/>
    <lineage>
        <taxon>Eukaryota</taxon>
        <taxon>Sar</taxon>
        <taxon>Stramenopiles</taxon>
        <taxon>Ochrophyta</taxon>
        <taxon>Pelagophyceae</taxon>
        <taxon>Pelagomonadales</taxon>
        <taxon>Pelagomonadaceae</taxon>
        <taxon>Pelagomonas</taxon>
    </lineage>
</organism>
<dbReference type="SUPFAM" id="SSF53756">
    <property type="entry name" value="UDP-Glycosyltransferase/glycogen phosphorylase"/>
    <property type="match status" value="2"/>
</dbReference>
<keyword evidence="5" id="KW-0333">Golgi apparatus</keyword>
<evidence type="ECO:0000256" key="6">
    <source>
        <dbReference type="SAM" id="SignalP"/>
    </source>
</evidence>
<dbReference type="PANTHER" id="PTHR11929">
    <property type="entry name" value="ALPHA- 1,3 -FUCOSYLTRANSFERASE"/>
    <property type="match status" value="1"/>
</dbReference>
<name>A0A8J2S5U5_9STRA</name>
<sequence>MRYTHLCWLLGLRTAAQLRLQIDGPAAYDHSQFIISGDSIRITVQHTNATDVCIFIDATRHCSTDRVIDVSGLAPGTRVIAASAGNERAEVVFDIIPAEELPTRPLPLNHVAEPLDLPLVPLKRRLRYCALTNSLERHSQNLIFLRTAALLDRRRWLASLFVPANTVGTLHEDFRRAFIPVHYVDLSNIDYQELRKQVSDKLDPRMASLLKKCDVHVYANTYDDPDAAALAELAARYASPGSKRVMELPNLYPPSTDVVDAFVAPSHFAASQTETDLPIATIYPASIGTPLPQSLRRKGVFVVAHAGRLAPERSPGLFIRIAALVRNDPRFAPRPPFPGMPRDDRPFIRFVMYGDGPLRSSLERLASSLNAGVEFRGHSDNLREQLASVDVLLQPRAVGETFGIANAEASNAGCVVLAYMRSGANESCGVHSHLLDTLDPQAYADVVMYLVLTDQRAVPTFDGRFADTKFAARYDRFLSSLVTDVDDAEDVVSTEMAVFFSPSSKYASSLISGALGKAFSVQIVSSETPDISVASCLDGGCADGWSDGCQREAFSVAAKAPLSLLICGEAWDLSQASSTFDVVLATAFSSDYVYLPVAATAFGELVGYKPEDLLLTKPKVPRRGVAYLYYRCRPRRERFVELLKREGLTVHALGRCSSHSGDDFVSKRFSERWHDDAIEQYASYKFVVAFENDDKAGYVTEKLELAFLAGSVPIYWGPATDHIFSNESYVRCHELEACAREVKRLDDDDGAYARLVNAPKVNNLSVLQASSLKDDLIDKLQPKFVLRYPRRASRCGAAPS</sequence>
<dbReference type="InterPro" id="IPR055270">
    <property type="entry name" value="Glyco_tran_10_C"/>
</dbReference>
<keyword evidence="9" id="KW-1185">Reference proteome</keyword>
<dbReference type="EC" id="2.4.1.-" evidence="5"/>
<proteinExistence type="inferred from homology"/>
<evidence type="ECO:0000256" key="5">
    <source>
        <dbReference type="RuleBase" id="RU003832"/>
    </source>
</evidence>
<gene>
    <name evidence="8" type="ORF">PECAL_1P06200</name>
</gene>
<dbReference type="AlphaFoldDB" id="A0A8J2S5U5"/>
<evidence type="ECO:0000313" key="9">
    <source>
        <dbReference type="Proteomes" id="UP000789595"/>
    </source>
</evidence>
<dbReference type="GO" id="GO:0032580">
    <property type="term" value="C:Golgi cisterna membrane"/>
    <property type="evidence" value="ECO:0007669"/>
    <property type="project" value="UniProtKB-SubCell"/>
</dbReference>
<comment type="similarity">
    <text evidence="2 5">Belongs to the glycosyltransferase 10 family.</text>
</comment>
<dbReference type="Pfam" id="PF13692">
    <property type="entry name" value="Glyco_trans_1_4"/>
    <property type="match status" value="1"/>
</dbReference>
<evidence type="ECO:0000259" key="7">
    <source>
        <dbReference type="Pfam" id="PF00852"/>
    </source>
</evidence>
<accession>A0A8J2S5U5</accession>
<dbReference type="PANTHER" id="PTHR11929:SF194">
    <property type="entry name" value="ALPHA-(1,3)-FUCOSYLTRANSFERASE 10"/>
    <property type="match status" value="1"/>
</dbReference>
<evidence type="ECO:0000256" key="2">
    <source>
        <dbReference type="ARBA" id="ARBA00008919"/>
    </source>
</evidence>
<keyword evidence="5" id="KW-0812">Transmembrane</keyword>
<dbReference type="Pfam" id="PF00852">
    <property type="entry name" value="Glyco_transf_10"/>
    <property type="match status" value="1"/>
</dbReference>
<evidence type="ECO:0000256" key="3">
    <source>
        <dbReference type="ARBA" id="ARBA00022676"/>
    </source>
</evidence>
<evidence type="ECO:0000313" key="8">
    <source>
        <dbReference type="EMBL" id="CAH0364265.1"/>
    </source>
</evidence>
<dbReference type="OrthoDB" id="202235at2759"/>
<comment type="pathway">
    <text evidence="1">Protein modification; protein glycosylation.</text>
</comment>
<reference evidence="8" key="1">
    <citation type="submission" date="2021-11" db="EMBL/GenBank/DDBJ databases">
        <authorList>
            <consortium name="Genoscope - CEA"/>
            <person name="William W."/>
        </authorList>
    </citation>
    <scope>NUCLEOTIDE SEQUENCE</scope>
</reference>
<keyword evidence="6" id="KW-0732">Signal</keyword>
<evidence type="ECO:0000256" key="4">
    <source>
        <dbReference type="ARBA" id="ARBA00022679"/>
    </source>
</evidence>
<dbReference type="Proteomes" id="UP000789595">
    <property type="component" value="Unassembled WGS sequence"/>
</dbReference>